<evidence type="ECO:0000256" key="1">
    <source>
        <dbReference type="ARBA" id="ARBA00004123"/>
    </source>
</evidence>
<evidence type="ECO:0000256" key="5">
    <source>
        <dbReference type="ARBA" id="ARBA00022490"/>
    </source>
</evidence>
<dbReference type="GO" id="GO:0005634">
    <property type="term" value="C:nucleus"/>
    <property type="evidence" value="ECO:0007669"/>
    <property type="project" value="UniProtKB-SubCell"/>
</dbReference>
<protein>
    <recommendedName>
        <fullName evidence="4">CCR4-NOT transcription complex subunit 11</fullName>
    </recommendedName>
</protein>
<evidence type="ECO:0000256" key="6">
    <source>
        <dbReference type="ARBA" id="ARBA00023015"/>
    </source>
</evidence>
<dbReference type="GO" id="GO:0030014">
    <property type="term" value="C:CCR4-NOT complex"/>
    <property type="evidence" value="ECO:0000318"/>
    <property type="project" value="GO_Central"/>
</dbReference>
<dbReference type="AlphaFoldDB" id="A9UP30"/>
<dbReference type="eggNOG" id="KOG4508">
    <property type="taxonomic scope" value="Eukaryota"/>
</dbReference>
<dbReference type="KEGG" id="mbr:MONBRDRAFT_30767"/>
<name>A9UP30_MONBE</name>
<accession>A9UP30</accession>
<dbReference type="EMBL" id="CH991543">
    <property type="protein sequence ID" value="EDQ92803.1"/>
    <property type="molecule type" value="Genomic_DNA"/>
</dbReference>
<dbReference type="Proteomes" id="UP000001357">
    <property type="component" value="Unassembled WGS sequence"/>
</dbReference>
<dbReference type="FunCoup" id="A9UP30">
    <property type="interactions" value="708"/>
</dbReference>
<evidence type="ECO:0000256" key="8">
    <source>
        <dbReference type="ARBA" id="ARBA00023163"/>
    </source>
</evidence>
<dbReference type="Pfam" id="PF10155">
    <property type="entry name" value="CNOT11"/>
    <property type="match status" value="1"/>
</dbReference>
<keyword evidence="8" id="KW-0804">Transcription</keyword>
<keyword evidence="11" id="KW-1185">Reference proteome</keyword>
<reference evidence="10 11" key="1">
    <citation type="journal article" date="2008" name="Nature">
        <title>The genome of the choanoflagellate Monosiga brevicollis and the origin of metazoans.</title>
        <authorList>
            <consortium name="JGI Sequencing"/>
            <person name="King N."/>
            <person name="Westbrook M.J."/>
            <person name="Young S.L."/>
            <person name="Kuo A."/>
            <person name="Abedin M."/>
            <person name="Chapman J."/>
            <person name="Fairclough S."/>
            <person name="Hellsten U."/>
            <person name="Isogai Y."/>
            <person name="Letunic I."/>
            <person name="Marr M."/>
            <person name="Pincus D."/>
            <person name="Putnam N."/>
            <person name="Rokas A."/>
            <person name="Wright K.J."/>
            <person name="Zuzow R."/>
            <person name="Dirks W."/>
            <person name="Good M."/>
            <person name="Goodstein D."/>
            <person name="Lemons D."/>
            <person name="Li W."/>
            <person name="Lyons J.B."/>
            <person name="Morris A."/>
            <person name="Nichols S."/>
            <person name="Richter D.J."/>
            <person name="Salamov A."/>
            <person name="Bork P."/>
            <person name="Lim W.A."/>
            <person name="Manning G."/>
            <person name="Miller W.T."/>
            <person name="McGinnis W."/>
            <person name="Shapiro H."/>
            <person name="Tjian R."/>
            <person name="Grigoriev I.V."/>
            <person name="Rokhsar D."/>
        </authorList>
    </citation>
    <scope>NUCLEOTIDE SEQUENCE [LARGE SCALE GENOMIC DNA]</scope>
    <source>
        <strain evidence="11">MX1 / ATCC 50154</strain>
    </source>
</reference>
<dbReference type="GeneID" id="5888144"/>
<comment type="similarity">
    <text evidence="3">Belongs to the CNOT11 family.</text>
</comment>
<dbReference type="GO" id="GO:0005737">
    <property type="term" value="C:cytoplasm"/>
    <property type="evidence" value="ECO:0007669"/>
    <property type="project" value="UniProtKB-SubCell"/>
</dbReference>
<evidence type="ECO:0000256" key="3">
    <source>
        <dbReference type="ARBA" id="ARBA00008030"/>
    </source>
</evidence>
<sequence>MAPNEDEFSRLLSLLAQNHGTSFASVGTAFQTEFPERRRFTVASGLAVLLEHPDLLPSVHDRLNAIFILYWGYHKEPLTSNPFLVVFDRILKVPAHDEALHTSFKPFSLTPCEKDFVAQLYNGNGSQLLKSSANHFVTEFSAMPQPASSLPDASQLMASQNAHHPQIPYVSCILPYPDRSVPEADVAQTTESAKQLMLEAGNLLAQGNGPDLQPRFVRMPPPTLPLGDFEAAWLVPREASHELRWDVSIGRESSAGSEVRTMLRLACQQALTSEQHESFTDQLKADPHLVFHIGLTPQKLPDLVAHNPLIAIEVLLQLMPSSQITEYFSVLVNMEMSLHSMEVVNRLTTSVDLPTEFIHLYISNCISTCENIADKYMRNRLVRLVCVFLQSLIRNKIINVKDLYIEVQAFCIEFSRIKEAAGLFRLLRALEESEGRDASASQNSTATS</sequence>
<dbReference type="OMA" id="TNCISTC"/>
<evidence type="ECO:0000256" key="4">
    <source>
        <dbReference type="ARBA" id="ARBA00014872"/>
    </source>
</evidence>
<keyword evidence="9" id="KW-0539">Nucleus</keyword>
<evidence type="ECO:0000256" key="7">
    <source>
        <dbReference type="ARBA" id="ARBA00023158"/>
    </source>
</evidence>
<dbReference type="PANTHER" id="PTHR15975:SF0">
    <property type="entry name" value="CCR4-NOT TRANSCRIPTION COMPLEX SUBUNIT 11"/>
    <property type="match status" value="1"/>
</dbReference>
<proteinExistence type="inferred from homology"/>
<dbReference type="InParanoid" id="A9UP30"/>
<evidence type="ECO:0000313" key="10">
    <source>
        <dbReference type="EMBL" id="EDQ92803.1"/>
    </source>
</evidence>
<evidence type="ECO:0000313" key="11">
    <source>
        <dbReference type="Proteomes" id="UP000001357"/>
    </source>
</evidence>
<keyword evidence="6" id="KW-0805">Transcription regulation</keyword>
<dbReference type="InterPro" id="IPR019312">
    <property type="entry name" value="CNOT11"/>
</dbReference>
<dbReference type="PANTHER" id="PTHR15975">
    <property type="entry name" value="CCR4-NOT TRANSCRIPTION COMPLEX SUBUNIT 11"/>
    <property type="match status" value="1"/>
</dbReference>
<keyword evidence="5" id="KW-0963">Cytoplasm</keyword>
<evidence type="ECO:0000256" key="2">
    <source>
        <dbReference type="ARBA" id="ARBA00004496"/>
    </source>
</evidence>
<evidence type="ECO:0000256" key="9">
    <source>
        <dbReference type="ARBA" id="ARBA00023242"/>
    </source>
</evidence>
<keyword evidence="7" id="KW-0943">RNA-mediated gene silencing</keyword>
<gene>
    <name evidence="10" type="ORF">MONBRDRAFT_30767</name>
</gene>
<organism evidence="10 11">
    <name type="scientific">Monosiga brevicollis</name>
    <name type="common">Choanoflagellate</name>
    <dbReference type="NCBI Taxonomy" id="81824"/>
    <lineage>
        <taxon>Eukaryota</taxon>
        <taxon>Choanoflagellata</taxon>
        <taxon>Craspedida</taxon>
        <taxon>Salpingoecidae</taxon>
        <taxon>Monosiga</taxon>
    </lineage>
</organism>
<dbReference type="GO" id="GO:0031047">
    <property type="term" value="P:regulatory ncRNA-mediated gene silencing"/>
    <property type="evidence" value="ECO:0007669"/>
    <property type="project" value="UniProtKB-KW"/>
</dbReference>
<dbReference type="RefSeq" id="XP_001742565.1">
    <property type="nucleotide sequence ID" value="XM_001742513.1"/>
</dbReference>
<comment type="subcellular location">
    <subcellularLocation>
        <location evidence="2">Cytoplasm</location>
    </subcellularLocation>
    <subcellularLocation>
        <location evidence="1">Nucleus</location>
    </subcellularLocation>
</comment>
<dbReference type="STRING" id="81824.A9UP30"/>